<dbReference type="PANTHER" id="PTHR11319:SF35">
    <property type="entry name" value="OUTER MEMBRANE PROTEIN PMPC-RELATED"/>
    <property type="match status" value="1"/>
</dbReference>
<dbReference type="NCBIfam" id="NF041518">
    <property type="entry name" value="choice_anch_Q"/>
    <property type="match status" value="1"/>
</dbReference>
<evidence type="ECO:0000313" key="3">
    <source>
        <dbReference type="EMBL" id="PTL60106.1"/>
    </source>
</evidence>
<dbReference type="InterPro" id="IPR011050">
    <property type="entry name" value="Pectin_lyase_fold/virulence"/>
</dbReference>
<dbReference type="Gene3D" id="2.160.20.10">
    <property type="entry name" value="Single-stranded right-handed beta-helix, Pectin lyase-like"/>
    <property type="match status" value="1"/>
</dbReference>
<feature type="region of interest" description="Disordered" evidence="1">
    <location>
        <begin position="1"/>
        <end position="20"/>
    </location>
</feature>
<dbReference type="PANTHER" id="PTHR11319">
    <property type="entry name" value="G PROTEIN-COUPLED RECEPTOR-RELATED"/>
    <property type="match status" value="1"/>
</dbReference>
<dbReference type="InterPro" id="IPR059226">
    <property type="entry name" value="Choice_anch_Q_dom"/>
</dbReference>
<dbReference type="OrthoDB" id="3801057at2"/>
<keyword evidence="2" id="KW-0732">Signal</keyword>
<evidence type="ECO:0008006" key="5">
    <source>
        <dbReference type="Google" id="ProtNLM"/>
    </source>
</evidence>
<dbReference type="SMART" id="SM00710">
    <property type="entry name" value="PbH1"/>
    <property type="match status" value="8"/>
</dbReference>
<feature type="signal peptide" evidence="2">
    <location>
        <begin position="1"/>
        <end position="45"/>
    </location>
</feature>
<dbReference type="AlphaFoldDB" id="A0A2T4ULI6"/>
<sequence>MSQSRAFLRAQQRRRDAEQRREVRLRRAALGALVVAGAAAPSASAATFPVSNLADAGAGSLRQAILDANAAPGADEVTFAAGLTGQISLASQIPVADALTITGPSAGGIVLDGGGTTRLLDATAALTVSDLTLRNGDAGGGSGGAIAVSGSPLRLTDVTVTGSTASRGGGVYVSGNSVEISGTTMTGNTATYSGGALTTDGNSSVVASDRLTISDSVFSGNTSAANGGGVALYDNYVDTLVQRTTIDGNTVTGNGSSFEDGGGIWIEDTYNGRSTTVRDSTITGNTTPDAGGGIAFGENFYGPTEVVGSTITGNTAAVGGGVSMADDEPLAGLTAFAVRNSTITGNTATQTGGGLSIGYASGSSDGDTAVVGTVLAGNTASGGAPDLFRRPGHTGTITVGNSLLQDPTGATFTEAPAGTVITGVDPRLGALADNGGPTRTRLPLVGSPLRDAGVASGLTADQRGRTRTVDIPGVADAAGSDGTDIGAAELQVNAIPTIAGPASAAVDEDTPVTIAGLSVTDPDDTGAAGTATFAVDRGTVSLALAGATGNGTGTVTVSATRAALNAALAGGALTYAPAPDSTAGATLTVTYDDGVTDETGTRGTAVPRTVTLDVRAINDAPTLAVPGAQRTVAGGSFAFGTLGGNAIRVADVDATTVSVTLVTGGGTLRLPTADGLAFQEGAPSGATRLRFTGAVAAVNAALDGLAYTAPAGRSAPDRVDVTVDDQGGTGAGGVLSAAAAVPVTIAPTVTPAGSPVLCGEPVVLRPVLTGTRVQFTGVTLPAYAGRQVEVRSGSTVVARTTVAADGTFSRTIKAPPKRRQASVTYKAVVANTGSPTYRLVRRVTMTQEGTRLTGRLRLSRQIRRGTTGILYVDTSCGGRKRAAKITLARDGRFTATVSRPSQGFAVYRVRIRVSRTLVTWTAPLIVLPGSAR</sequence>
<protein>
    <recommendedName>
        <fullName evidence="5">Right handed beta helix domain-containing protein</fullName>
    </recommendedName>
</protein>
<dbReference type="SUPFAM" id="SSF51126">
    <property type="entry name" value="Pectin lyase-like"/>
    <property type="match status" value="1"/>
</dbReference>
<gene>
    <name evidence="3" type="ORF">C7Y72_10845</name>
</gene>
<accession>A0A2T4ULI6</accession>
<dbReference type="EMBL" id="PYYB01000001">
    <property type="protein sequence ID" value="PTL60106.1"/>
    <property type="molecule type" value="Genomic_DNA"/>
</dbReference>
<name>A0A2T4ULI6_9ACTN</name>
<keyword evidence="4" id="KW-1185">Reference proteome</keyword>
<dbReference type="RefSeq" id="WP_107568751.1">
    <property type="nucleotide sequence ID" value="NZ_PYYB01000001.1"/>
</dbReference>
<comment type="caution">
    <text evidence="3">The sequence shown here is derived from an EMBL/GenBank/DDBJ whole genome shotgun (WGS) entry which is preliminary data.</text>
</comment>
<evidence type="ECO:0000256" key="1">
    <source>
        <dbReference type="SAM" id="MobiDB-lite"/>
    </source>
</evidence>
<evidence type="ECO:0000256" key="2">
    <source>
        <dbReference type="SAM" id="SignalP"/>
    </source>
</evidence>
<dbReference type="InterPro" id="IPR006626">
    <property type="entry name" value="PbH1"/>
</dbReference>
<evidence type="ECO:0000313" key="4">
    <source>
        <dbReference type="Proteomes" id="UP000240739"/>
    </source>
</evidence>
<organism evidence="3 4">
    <name type="scientific">Paraconexibacter algicola</name>
    <dbReference type="NCBI Taxonomy" id="2133960"/>
    <lineage>
        <taxon>Bacteria</taxon>
        <taxon>Bacillati</taxon>
        <taxon>Actinomycetota</taxon>
        <taxon>Thermoleophilia</taxon>
        <taxon>Solirubrobacterales</taxon>
        <taxon>Paraconexibacteraceae</taxon>
        <taxon>Paraconexibacter</taxon>
    </lineage>
</organism>
<proteinExistence type="predicted"/>
<reference evidence="3 4" key="1">
    <citation type="submission" date="2018-03" db="EMBL/GenBank/DDBJ databases">
        <title>Aquarubrobacter algicola gen. nov., sp. nov., a novel actinobacterium isolated from shallow eutrophic lake during the end of cyanobacterial harmful algal blooms.</title>
        <authorList>
            <person name="Chun S.J."/>
        </authorList>
    </citation>
    <scope>NUCLEOTIDE SEQUENCE [LARGE SCALE GENOMIC DNA]</scope>
    <source>
        <strain evidence="3 4">Seoho-28</strain>
    </source>
</reference>
<dbReference type="InterPro" id="IPR012334">
    <property type="entry name" value="Pectin_lyas_fold"/>
</dbReference>
<dbReference type="Proteomes" id="UP000240739">
    <property type="component" value="Unassembled WGS sequence"/>
</dbReference>
<feature type="chain" id="PRO_5015617426" description="Right handed beta helix domain-containing protein" evidence="2">
    <location>
        <begin position="46"/>
        <end position="932"/>
    </location>
</feature>